<feature type="compositionally biased region" description="Low complexity" evidence="1">
    <location>
        <begin position="423"/>
        <end position="437"/>
    </location>
</feature>
<sequence>MKKKVVSILAAAAVAASLLGGAAPLTVLADGTMVVSIGADLTEDQKSAILRYFGIYGNNSVQTITVTNQDERSHLASYIPIEQIGTRTISCALVKPTTTGGVQVKTANLNYITSNMIASNLITCGVTNCQAIAAAPFEVSGTGALTGILMAYENATGSQISQQAKDLSAQEIQITENLSNSAENQQVAQQIVNDVKLQVINGTVDESQNTDNSVITNNTVNDQSVTNIVNNVVNQYTTNNNDITLSQEDVQQLTDYAKKLAEQAYQQGAAEAKAQLEAQSQVQKDLSQTTGVANTDNTQKIVDDTAKNQSSTEKTTEAGSSSAGETEAASSESEASIFSDTDLSALNNGDTGSTLVTGTDSAVIQNDIQNGASDNDKLIAGEQETQAQSETSSQADASGLVITTQDSNTEQTTQSDAAQTPETQASDAQASDQPQTAVTEPAAGVAAPITTDQTSSYSTTYLSKAGEAFVPSFAVALKSDSLIPVSGTFTVADASGNVLGSADLADKSQVTAVSRGTANDEFKSENNWDQLTGLFFLPKDTNGNPVVPAAGTTYQLTLSGTFAQTTDASAVSSAPQVSVDLQNVTYSASAQAASGLNLGNVSLSDLKAGAMLSAAVADDGSFAAATLSSPDGTAAVNTADGSGSVTAGGDLSVTVTLQNAPGLAEVDLQYSAAGAGETESADASAQGSTLRYFIPVQAQ</sequence>
<evidence type="ECO:0000256" key="1">
    <source>
        <dbReference type="SAM" id="MobiDB-lite"/>
    </source>
</evidence>
<dbReference type="EMBL" id="VULZ01000006">
    <property type="protein sequence ID" value="MSS14790.1"/>
    <property type="molecule type" value="Genomic_DNA"/>
</dbReference>
<dbReference type="AlphaFoldDB" id="A0A6L5X3M0"/>
<organism evidence="3 4">
    <name type="scientific">Porcincola intestinalis</name>
    <dbReference type="NCBI Taxonomy" id="2606632"/>
    <lineage>
        <taxon>Bacteria</taxon>
        <taxon>Bacillati</taxon>
        <taxon>Bacillota</taxon>
        <taxon>Clostridia</taxon>
        <taxon>Lachnospirales</taxon>
        <taxon>Lachnospiraceae</taxon>
        <taxon>Porcincola</taxon>
    </lineage>
</organism>
<accession>A0A6L5X3M0</accession>
<evidence type="ECO:0000256" key="2">
    <source>
        <dbReference type="SAM" id="SignalP"/>
    </source>
</evidence>
<feature type="compositionally biased region" description="Polar residues" evidence="1">
    <location>
        <begin position="287"/>
        <end position="300"/>
    </location>
</feature>
<feature type="chain" id="PRO_5039254351" evidence="2">
    <location>
        <begin position="23"/>
        <end position="699"/>
    </location>
</feature>
<feature type="compositionally biased region" description="Low complexity" evidence="1">
    <location>
        <begin position="317"/>
        <end position="336"/>
    </location>
</feature>
<evidence type="ECO:0000313" key="4">
    <source>
        <dbReference type="Proteomes" id="UP000481852"/>
    </source>
</evidence>
<evidence type="ECO:0000313" key="3">
    <source>
        <dbReference type="EMBL" id="MSS14790.1"/>
    </source>
</evidence>
<dbReference type="InterPro" id="IPR009343">
    <property type="entry name" value="DUF1002"/>
</dbReference>
<gene>
    <name evidence="3" type="ORF">FYJ35_06990</name>
</gene>
<proteinExistence type="predicted"/>
<name>A0A6L5X3M0_9FIRM</name>
<comment type="caution">
    <text evidence="3">The sequence shown here is derived from an EMBL/GenBank/DDBJ whole genome shotgun (WGS) entry which is preliminary data.</text>
</comment>
<reference evidence="3 4" key="1">
    <citation type="submission" date="2019-08" db="EMBL/GenBank/DDBJ databases">
        <title>In-depth cultivation of the pig gut microbiome towards novel bacterial diversity and tailored functional studies.</title>
        <authorList>
            <person name="Wylensek D."/>
            <person name="Hitch T.C.A."/>
            <person name="Clavel T."/>
        </authorList>
    </citation>
    <scope>NUCLEOTIDE SEQUENCE [LARGE SCALE GENOMIC DNA]</scope>
    <source>
        <strain evidence="3 4">Oil+RF-744-WCA-WT-11</strain>
    </source>
</reference>
<feature type="compositionally biased region" description="Polar residues" evidence="1">
    <location>
        <begin position="407"/>
        <end position="422"/>
    </location>
</feature>
<keyword evidence="2" id="KW-0732">Signal</keyword>
<dbReference type="Pfam" id="PF06207">
    <property type="entry name" value="DUF1002"/>
    <property type="match status" value="1"/>
</dbReference>
<keyword evidence="4" id="KW-1185">Reference proteome</keyword>
<dbReference type="RefSeq" id="WP_154524985.1">
    <property type="nucleotide sequence ID" value="NZ_VULZ01000006.1"/>
</dbReference>
<protein>
    <submittedName>
        <fullName evidence="3">DUF1002 domain-containing protein</fullName>
    </submittedName>
</protein>
<dbReference type="Proteomes" id="UP000481852">
    <property type="component" value="Unassembled WGS sequence"/>
</dbReference>
<feature type="signal peptide" evidence="2">
    <location>
        <begin position="1"/>
        <end position="22"/>
    </location>
</feature>
<feature type="region of interest" description="Disordered" evidence="1">
    <location>
        <begin position="407"/>
        <end position="450"/>
    </location>
</feature>
<feature type="compositionally biased region" description="Polar residues" evidence="1">
    <location>
        <begin position="338"/>
        <end position="347"/>
    </location>
</feature>
<feature type="region of interest" description="Disordered" evidence="1">
    <location>
        <begin position="287"/>
        <end position="347"/>
    </location>
</feature>